<gene>
    <name evidence="1" type="ORF">MRB53_034041</name>
</gene>
<sequence length="597" mass="68065">MIELSNPRSQITSQRITSSYSKIYSEAWRISPVKLLTVFAEFSALPFNLGGLLCGLHHPYAGLQQGQTRNPEIGFPNPNRWRQKISQFLFCNLSLNLRTGCRYLYIRSQDYNTFWIASQPCAIEDARYSCHALLLSLQRNQWPVFSAGIFVSIALLLSLFLIFEHLAFYNIPEEQKFLIGLILMVPVYAVESFLSLLDSRAAFNFEVMRDCYEAFAMYCFERYLIACLGGEDSTIKFMENQAQINSSTPLLEASYVDGVVKHPFPLNYLLRQWYLGPDFYHAVKVGIVQYMILKTICALLAIVFEFFGVYGEGKFEWNYGYPYLAVVLNFSQTWALYCLVQFYSVTKEKLEPIKPLAKFLVFKSIVFLTWWQGVAIALLSALGAFKGSLAQELKMRIQDYIICIEMGVAAIVHIYVFPAKPYEHGERCVRNVSVMSDYASLGSPPDPEEVRDSERLTRVRLARSGESETRLSFTQSVRDVLVGSGEIVVDDVKYTVSHVVEPVERGIAKINETFHQISENVKRHEMQRRNSKDDSHIVPLRTWKNEFSEAQDHLLEGSVSDSGLANGKKHQHHNKVLLTETYGGEAFSVPMTNKALV</sequence>
<protein>
    <submittedName>
        <fullName evidence="1">Uncharacterized protein</fullName>
    </submittedName>
</protein>
<evidence type="ECO:0000313" key="2">
    <source>
        <dbReference type="Proteomes" id="UP001234297"/>
    </source>
</evidence>
<dbReference type="EMBL" id="CM056819">
    <property type="protein sequence ID" value="KAJ8625511.1"/>
    <property type="molecule type" value="Genomic_DNA"/>
</dbReference>
<comment type="caution">
    <text evidence="1">The sequence shown here is derived from an EMBL/GenBank/DDBJ whole genome shotgun (WGS) entry which is preliminary data.</text>
</comment>
<proteinExistence type="predicted"/>
<accession>A0ACC2KW72</accession>
<evidence type="ECO:0000313" key="1">
    <source>
        <dbReference type="EMBL" id="KAJ8625511.1"/>
    </source>
</evidence>
<organism evidence="1 2">
    <name type="scientific">Persea americana</name>
    <name type="common">Avocado</name>
    <dbReference type="NCBI Taxonomy" id="3435"/>
    <lineage>
        <taxon>Eukaryota</taxon>
        <taxon>Viridiplantae</taxon>
        <taxon>Streptophyta</taxon>
        <taxon>Embryophyta</taxon>
        <taxon>Tracheophyta</taxon>
        <taxon>Spermatophyta</taxon>
        <taxon>Magnoliopsida</taxon>
        <taxon>Magnoliidae</taxon>
        <taxon>Laurales</taxon>
        <taxon>Lauraceae</taxon>
        <taxon>Persea</taxon>
    </lineage>
</organism>
<name>A0ACC2KW72_PERAE</name>
<dbReference type="Proteomes" id="UP001234297">
    <property type="component" value="Chromosome 11"/>
</dbReference>
<keyword evidence="2" id="KW-1185">Reference proteome</keyword>
<reference evidence="1 2" key="1">
    <citation type="journal article" date="2022" name="Hortic Res">
        <title>A haplotype resolved chromosomal level avocado genome allows analysis of novel avocado genes.</title>
        <authorList>
            <person name="Nath O."/>
            <person name="Fletcher S.J."/>
            <person name="Hayward A."/>
            <person name="Shaw L.M."/>
            <person name="Masouleh A.K."/>
            <person name="Furtado A."/>
            <person name="Henry R.J."/>
            <person name="Mitter N."/>
        </authorList>
    </citation>
    <scope>NUCLEOTIDE SEQUENCE [LARGE SCALE GENOMIC DNA]</scope>
    <source>
        <strain evidence="2">cv. Hass</strain>
    </source>
</reference>